<evidence type="ECO:0000313" key="2">
    <source>
        <dbReference type="Proteomes" id="UP000202434"/>
    </source>
</evidence>
<keyword evidence="2" id="KW-1185">Reference proteome</keyword>
<protein>
    <submittedName>
        <fullName evidence="1">Uncharacterized protein</fullName>
    </submittedName>
</protein>
<reference evidence="1 2" key="1">
    <citation type="journal article" date="2015" name="PLoS ONE">
        <title>Lysis to Kill: Evaluation of the Lytic Abilities, and Genomics of Nine Bacteriophages Infective for Gordonia spp. and Their Potential Use in Activated Sludge Foam Biocontrol.</title>
        <authorList>
            <person name="Dyson Z.A."/>
            <person name="Tucci J."/>
            <person name="Seviour R.J."/>
            <person name="Petrovski S."/>
        </authorList>
    </citation>
    <scope>NUCLEOTIDE SEQUENCE [LARGE SCALE GENOMIC DNA]</scope>
</reference>
<dbReference type="RefSeq" id="YP_009188432.1">
    <property type="nucleotide sequence ID" value="NC_028665.1"/>
</dbReference>
<sequence length="117" mass="12757">MPDTPKIITPEWKHAGNQASLYEQTGRQLRADGHADLASRYREQATELREAVEHLTTVGGIMRDSVGSDRSTATVQASAVKLIGWLIAYGWTPPADLAPLLIDDPEVDTDEKGETDA</sequence>
<dbReference type="Proteomes" id="UP000202434">
    <property type="component" value="Segment"/>
</dbReference>
<dbReference type="KEGG" id="vg:26516848"/>
<accession>A0A0K0MWH4</accession>
<organism evidence="1 2">
    <name type="scientific">Gordonia phage GTE6</name>
    <dbReference type="NCBI Taxonomy" id="1647474"/>
    <lineage>
        <taxon>Viruses</taxon>
        <taxon>Duplodnaviria</taxon>
        <taxon>Heunggongvirae</taxon>
        <taxon>Uroviricota</taxon>
        <taxon>Caudoviricetes</taxon>
        <taxon>Stackebrandtviridae</taxon>
        <taxon>Schenleyvirinae</taxon>
        <taxon>Dexdertvirus</taxon>
        <taxon>Dexdertvirus GTE6</taxon>
    </lineage>
</organism>
<gene>
    <name evidence="1" type="ORF">GTE6_64</name>
</gene>
<dbReference type="EMBL" id="KR053200">
    <property type="protein sequence ID" value="AKI28706.1"/>
    <property type="molecule type" value="Genomic_DNA"/>
</dbReference>
<proteinExistence type="predicted"/>
<evidence type="ECO:0000313" key="1">
    <source>
        <dbReference type="EMBL" id="AKI28706.1"/>
    </source>
</evidence>
<dbReference type="GeneID" id="26516848"/>
<name>A0A0K0MWH4_9CAUD</name>